<dbReference type="KEGG" id="lsu:A6B45_04635"/>
<reference evidence="2 3" key="1">
    <citation type="submission" date="2018-02" db="EMBL/GenBank/DDBJ databases">
        <authorList>
            <person name="Cohen D.B."/>
            <person name="Kent A.D."/>
        </authorList>
    </citation>
    <scope>NUCLEOTIDE SEQUENCE [LARGE SCALE GENOMIC DNA]</scope>
    <source>
        <strain evidence="2 3">CECT 9216</strain>
    </source>
</reference>
<reference evidence="1 4" key="2">
    <citation type="submission" date="2018-02" db="EMBL/GenBank/DDBJ databases">
        <authorList>
            <person name="Rodrigo-Torres L."/>
            <person name="Arahal R. D."/>
            <person name="Lucena T."/>
        </authorList>
    </citation>
    <scope>NUCLEOTIDE SEQUENCE [LARGE SCALE GENOMIC DNA]</scope>
    <source>
        <strain evidence="1 4">CECT 8486</strain>
    </source>
</reference>
<dbReference type="Proteomes" id="UP000237923">
    <property type="component" value="Unassembled WGS sequence"/>
</dbReference>
<evidence type="ECO:0000313" key="1">
    <source>
        <dbReference type="EMBL" id="SPD91584.1"/>
    </source>
</evidence>
<evidence type="ECO:0000313" key="3">
    <source>
        <dbReference type="Proteomes" id="UP000237923"/>
    </source>
</evidence>
<dbReference type="RefSeq" id="WP_014324711.1">
    <property type="nucleotide sequence ID" value="NZ_AP017935.1"/>
</dbReference>
<evidence type="ECO:0000313" key="2">
    <source>
        <dbReference type="EMBL" id="SPE06809.1"/>
    </source>
</evidence>
<keyword evidence="4" id="KW-1185">Reference proteome</keyword>
<dbReference type="GeneID" id="99674070"/>
<dbReference type="AlphaFoldDB" id="A0A2N9K8H8"/>
<proteinExistence type="predicted"/>
<organism evidence="2 3">
    <name type="scientific">Leuconostoc suionicum</name>
    <dbReference type="NCBI Taxonomy" id="1511761"/>
    <lineage>
        <taxon>Bacteria</taxon>
        <taxon>Bacillati</taxon>
        <taxon>Bacillota</taxon>
        <taxon>Bacilli</taxon>
        <taxon>Lactobacillales</taxon>
        <taxon>Lactobacillaceae</taxon>
        <taxon>Leuconostoc</taxon>
    </lineage>
</organism>
<sequence>MNPIENIIAEINSLFTKQPNTIYEVRLVNQRYAKKVNVFFEYYRIGHATHSQQIARLNDEYRSQIPELATMIHQATGLTVNTN</sequence>
<gene>
    <name evidence="1" type="ORF">LES8486_00566</name>
    <name evidence="2" type="ORF">LES9216_00713</name>
</gene>
<dbReference type="Proteomes" id="UP000239237">
    <property type="component" value="Unassembled WGS sequence"/>
</dbReference>
<accession>A0A2N9K8H8</accession>
<name>A0A2N9K8H8_9LACO</name>
<evidence type="ECO:0000313" key="4">
    <source>
        <dbReference type="Proteomes" id="UP000239237"/>
    </source>
</evidence>
<dbReference type="EMBL" id="OKQR01000001">
    <property type="protein sequence ID" value="SPD91584.1"/>
    <property type="molecule type" value="Genomic_DNA"/>
</dbReference>
<dbReference type="EMBL" id="OKQU01000001">
    <property type="protein sequence ID" value="SPE06809.1"/>
    <property type="molecule type" value="Genomic_DNA"/>
</dbReference>
<protein>
    <submittedName>
        <fullName evidence="2">Uncharacterized protein</fullName>
    </submittedName>
</protein>